<comment type="caution">
    <text evidence="1">The sequence shown here is derived from an EMBL/GenBank/DDBJ whole genome shotgun (WGS) entry which is preliminary data.</text>
</comment>
<dbReference type="AlphaFoldDB" id="A0A5D9C9G6"/>
<name>A0A5D9C9G6_9SPHN</name>
<evidence type="ECO:0000313" key="1">
    <source>
        <dbReference type="EMBL" id="TZG27917.1"/>
    </source>
</evidence>
<organism evidence="1 2">
    <name type="scientific">Sphingomonas montanisoli</name>
    <dbReference type="NCBI Taxonomy" id="2606412"/>
    <lineage>
        <taxon>Bacteria</taxon>
        <taxon>Pseudomonadati</taxon>
        <taxon>Pseudomonadota</taxon>
        <taxon>Alphaproteobacteria</taxon>
        <taxon>Sphingomonadales</taxon>
        <taxon>Sphingomonadaceae</taxon>
        <taxon>Sphingomonas</taxon>
    </lineage>
</organism>
<dbReference type="EMBL" id="VTOU01000002">
    <property type="protein sequence ID" value="TZG27917.1"/>
    <property type="molecule type" value="Genomic_DNA"/>
</dbReference>
<evidence type="ECO:0000313" key="2">
    <source>
        <dbReference type="Proteomes" id="UP000322077"/>
    </source>
</evidence>
<protein>
    <recommendedName>
        <fullName evidence="3">(2Fe-2S) ferredoxin domain-containing protein</fullName>
    </recommendedName>
</protein>
<proteinExistence type="predicted"/>
<sequence length="106" mass="11332">MRDQVPSHWRGAVLVCSKCSKKVGGGFGPKGKTRLAKALRELGNGKKGRKADFGVIETGCLKLCPKQAVVVIDAHRPRDWLLVKPGSSVEALADRLGFVPPTIAVT</sequence>
<dbReference type="Proteomes" id="UP000322077">
    <property type="component" value="Unassembled WGS sequence"/>
</dbReference>
<evidence type="ECO:0008006" key="3">
    <source>
        <dbReference type="Google" id="ProtNLM"/>
    </source>
</evidence>
<gene>
    <name evidence="1" type="ORF">FYJ91_10260</name>
</gene>
<accession>A0A5D9C9G6</accession>
<dbReference type="RefSeq" id="WP_149522130.1">
    <property type="nucleotide sequence ID" value="NZ_VTOU01000002.1"/>
</dbReference>
<keyword evidence="2" id="KW-1185">Reference proteome</keyword>
<reference evidence="1 2" key="1">
    <citation type="submission" date="2019-08" db="EMBL/GenBank/DDBJ databases">
        <authorList>
            <person name="Wang G."/>
            <person name="Xu Z."/>
        </authorList>
    </citation>
    <scope>NUCLEOTIDE SEQUENCE [LARGE SCALE GENOMIC DNA]</scope>
    <source>
        <strain evidence="1 2">ZX</strain>
    </source>
</reference>
<dbReference type="Gene3D" id="3.40.30.10">
    <property type="entry name" value="Glutaredoxin"/>
    <property type="match status" value="1"/>
</dbReference>